<organism evidence="1">
    <name type="scientific">Eutreptiella gymnastica</name>
    <dbReference type="NCBI Taxonomy" id="73025"/>
    <lineage>
        <taxon>Eukaryota</taxon>
        <taxon>Discoba</taxon>
        <taxon>Euglenozoa</taxon>
        <taxon>Euglenida</taxon>
        <taxon>Spirocuta</taxon>
        <taxon>Euglenophyceae</taxon>
        <taxon>Eutreptiales</taxon>
        <taxon>Eutreptiaceae</taxon>
        <taxon>Eutreptiella</taxon>
    </lineage>
</organism>
<reference evidence="1" key="1">
    <citation type="submission" date="2021-01" db="EMBL/GenBank/DDBJ databases">
        <authorList>
            <person name="Corre E."/>
            <person name="Pelletier E."/>
            <person name="Niang G."/>
            <person name="Scheremetjew M."/>
            <person name="Finn R."/>
            <person name="Kale V."/>
            <person name="Holt S."/>
            <person name="Cochrane G."/>
            <person name="Meng A."/>
            <person name="Brown T."/>
            <person name="Cohen L."/>
        </authorList>
    </citation>
    <scope>NUCLEOTIDE SEQUENCE</scope>
    <source>
        <strain evidence="1">NIES-381</strain>
    </source>
</reference>
<dbReference type="EMBL" id="HBGA01104147">
    <property type="protein sequence ID" value="CAD9027515.1"/>
    <property type="molecule type" value="Transcribed_RNA"/>
</dbReference>
<accession>A0A7S1IZ07</accession>
<sequence length="147" mass="15847">MSPVCMRSINPTLTTHPATLASGREAREWHQHWSHGHANQNHTPEWLNIVDRSRHTYMYTSPAANLGAAIVGTEVLREVRKRPIQGKCGMEIICALAGWRLELLGLMLAMPPPPAPLGAPHRGVLGAVGGGGITLALPLYCPLTAPL</sequence>
<proteinExistence type="predicted"/>
<protein>
    <submittedName>
        <fullName evidence="1">Uncharacterized protein</fullName>
    </submittedName>
</protein>
<evidence type="ECO:0000313" key="1">
    <source>
        <dbReference type="EMBL" id="CAD9027515.1"/>
    </source>
</evidence>
<gene>
    <name evidence="1" type="ORF">EGYM00392_LOCUS38648</name>
</gene>
<dbReference type="AlphaFoldDB" id="A0A7S1IZ07"/>
<name>A0A7S1IZ07_9EUGL</name>